<evidence type="ECO:0000313" key="3">
    <source>
        <dbReference type="Proteomes" id="UP000177006"/>
    </source>
</evidence>
<keyword evidence="1" id="KW-0812">Transmembrane</keyword>
<organism evidence="2 3">
    <name type="scientific">Candidatus Beckwithbacteria bacterium RBG_13_42_9</name>
    <dbReference type="NCBI Taxonomy" id="1797457"/>
    <lineage>
        <taxon>Bacteria</taxon>
        <taxon>Candidatus Beckwithiibacteriota</taxon>
    </lineage>
</organism>
<comment type="caution">
    <text evidence="2">The sequence shown here is derived from an EMBL/GenBank/DDBJ whole genome shotgun (WGS) entry which is preliminary data.</text>
</comment>
<dbReference type="AlphaFoldDB" id="A0A1F5E8I1"/>
<keyword evidence="1" id="KW-0472">Membrane</keyword>
<dbReference type="Proteomes" id="UP000177006">
    <property type="component" value="Unassembled WGS sequence"/>
</dbReference>
<dbReference type="EMBL" id="MEZK01000005">
    <property type="protein sequence ID" value="OGD63702.1"/>
    <property type="molecule type" value="Genomic_DNA"/>
</dbReference>
<accession>A0A1F5E8I1</accession>
<evidence type="ECO:0000256" key="1">
    <source>
        <dbReference type="SAM" id="Phobius"/>
    </source>
</evidence>
<evidence type="ECO:0000313" key="2">
    <source>
        <dbReference type="EMBL" id="OGD63702.1"/>
    </source>
</evidence>
<gene>
    <name evidence="2" type="ORF">A2160_03360</name>
</gene>
<reference evidence="2 3" key="1">
    <citation type="journal article" date="2016" name="Nat. Commun.">
        <title>Thousands of microbial genomes shed light on interconnected biogeochemical processes in an aquifer system.</title>
        <authorList>
            <person name="Anantharaman K."/>
            <person name="Brown C.T."/>
            <person name="Hug L.A."/>
            <person name="Sharon I."/>
            <person name="Castelle C.J."/>
            <person name="Probst A.J."/>
            <person name="Thomas B.C."/>
            <person name="Singh A."/>
            <person name="Wilkins M.J."/>
            <person name="Karaoz U."/>
            <person name="Brodie E.L."/>
            <person name="Williams K.H."/>
            <person name="Hubbard S.S."/>
            <person name="Banfield J.F."/>
        </authorList>
    </citation>
    <scope>NUCLEOTIDE SEQUENCE [LARGE SCALE GENOMIC DNA]</scope>
</reference>
<keyword evidence="1" id="KW-1133">Transmembrane helix</keyword>
<sequence length="174" mass="18252">MVSDPNSYQAMAAQPVRINSESIGSSHLVKPLTSQGGGSMKSKLLMGFLTLFIIIAGIGSGYILSAFKNAGGLSGVTLKRSVSKEEITKGTQVGVADTKTFKDSAEGTLEKGGVGGEGSHHLVRPGGDSQNVYLTSSIIDLDQFTGKKVKVWGETFSAQKAGWLMDVGKLEVLE</sequence>
<proteinExistence type="predicted"/>
<name>A0A1F5E8I1_9BACT</name>
<feature type="transmembrane region" description="Helical" evidence="1">
    <location>
        <begin position="44"/>
        <end position="64"/>
    </location>
</feature>
<protein>
    <submittedName>
        <fullName evidence="2">Uncharacterized protein</fullName>
    </submittedName>
</protein>